<sequence length="243" mass="27119">MASLLSPITRRLARAWSMYSHALEKRPFITKGCTAFTIYTTADVIRQRYEFSVLDAKEQELRQGKWLDEARAVRLSSWYAVVHAPYIHMWYGFLDKLYGIGPGFRLAFKKVVTDQTLNMPLFLGVTLYVSARMSGMNHTDAWEKTKRDHLETIIGAALCWVPALCVNFMYVPPKYRLLFVNVVQVGFGVFLSKMANRSADDTPPSPPPPPHHPASSAHQTSPLPAHSPALSNAVAASTPPTSA</sequence>
<feature type="compositionally biased region" description="Polar residues" evidence="7">
    <location>
        <begin position="234"/>
        <end position="243"/>
    </location>
</feature>
<evidence type="ECO:0000256" key="6">
    <source>
        <dbReference type="RuleBase" id="RU363053"/>
    </source>
</evidence>
<dbReference type="GO" id="GO:0016020">
    <property type="term" value="C:membrane"/>
    <property type="evidence" value="ECO:0007669"/>
    <property type="project" value="UniProtKB-SubCell"/>
</dbReference>
<accession>F2TVF6</accession>
<keyword evidence="4" id="KW-1133">Transmembrane helix</keyword>
<organism evidence="9">
    <name type="scientific">Salpingoeca rosetta (strain ATCC 50818 / BSB-021)</name>
    <dbReference type="NCBI Taxonomy" id="946362"/>
    <lineage>
        <taxon>Eukaryota</taxon>
        <taxon>Choanoflagellata</taxon>
        <taxon>Craspedida</taxon>
        <taxon>Salpingoecidae</taxon>
        <taxon>Salpingoeca</taxon>
    </lineage>
</organism>
<dbReference type="Proteomes" id="UP000007799">
    <property type="component" value="Unassembled WGS sequence"/>
</dbReference>
<keyword evidence="3" id="KW-0812">Transmembrane</keyword>
<keyword evidence="9" id="KW-1185">Reference proteome</keyword>
<keyword evidence="5" id="KW-0472">Membrane</keyword>
<dbReference type="GeneID" id="16067721"/>
<evidence type="ECO:0000256" key="2">
    <source>
        <dbReference type="ARBA" id="ARBA00006824"/>
    </source>
</evidence>
<dbReference type="PANTHER" id="PTHR11266">
    <property type="entry name" value="PEROXISOMAL MEMBRANE PROTEIN 2, PXMP2 MPV17"/>
    <property type="match status" value="1"/>
</dbReference>
<dbReference type="InParanoid" id="F2TVF6"/>
<evidence type="ECO:0000256" key="4">
    <source>
        <dbReference type="ARBA" id="ARBA00022989"/>
    </source>
</evidence>
<comment type="similarity">
    <text evidence="2 6">Belongs to the peroxisomal membrane protein PXMP2/4 family.</text>
</comment>
<name>F2TVF6_SALR5</name>
<gene>
    <name evidence="8" type="ORF">PTSG_00068</name>
</gene>
<dbReference type="AlphaFoldDB" id="F2TVF6"/>
<evidence type="ECO:0000256" key="5">
    <source>
        <dbReference type="ARBA" id="ARBA00023136"/>
    </source>
</evidence>
<reference evidence="8" key="1">
    <citation type="submission" date="2009-08" db="EMBL/GenBank/DDBJ databases">
        <title>Annotation of Salpingoeca rosetta.</title>
        <authorList>
            <consortium name="The Broad Institute Genome Sequencing Platform"/>
            <person name="Russ C."/>
            <person name="Cuomo C."/>
            <person name="Burger G."/>
            <person name="Gray M.W."/>
            <person name="Holland P.W.H."/>
            <person name="King N."/>
            <person name="Lang F.B.F."/>
            <person name="Roger A.J."/>
            <person name="Ruiz-Trillo I."/>
            <person name="Young S.K."/>
            <person name="Zeng Q."/>
            <person name="Gargeya S."/>
            <person name="Alvarado L."/>
            <person name="Berlin A."/>
            <person name="Chapman S.B."/>
            <person name="Chen Z."/>
            <person name="Freedman E."/>
            <person name="Gellesch M."/>
            <person name="Goldberg J."/>
            <person name="Griggs A."/>
            <person name="Gujja S."/>
            <person name="Heilman E."/>
            <person name="Heiman D."/>
            <person name="Howarth C."/>
            <person name="Mehta T."/>
            <person name="Neiman D."/>
            <person name="Pearson M."/>
            <person name="Roberts A."/>
            <person name="Saif S."/>
            <person name="Shea T."/>
            <person name="Shenoy N."/>
            <person name="Sisk P."/>
            <person name="Stolte C."/>
            <person name="Sykes S."/>
            <person name="White J."/>
            <person name="Yandava C."/>
            <person name="Haas B."/>
            <person name="Nusbaum C."/>
            <person name="Birren B."/>
        </authorList>
    </citation>
    <scope>NUCLEOTIDE SEQUENCE [LARGE SCALE GENOMIC DNA]</scope>
    <source>
        <strain evidence="8">ATCC 50818</strain>
    </source>
</reference>
<dbReference type="RefSeq" id="XP_004998624.1">
    <property type="nucleotide sequence ID" value="XM_004998567.1"/>
</dbReference>
<dbReference type="InterPro" id="IPR007248">
    <property type="entry name" value="Mpv17_PMP22"/>
</dbReference>
<dbReference type="Pfam" id="PF04117">
    <property type="entry name" value="Mpv17_PMP22"/>
    <property type="match status" value="1"/>
</dbReference>
<dbReference type="GO" id="GO:0005737">
    <property type="term" value="C:cytoplasm"/>
    <property type="evidence" value="ECO:0007669"/>
    <property type="project" value="TreeGrafter"/>
</dbReference>
<evidence type="ECO:0000256" key="1">
    <source>
        <dbReference type="ARBA" id="ARBA00004141"/>
    </source>
</evidence>
<feature type="compositionally biased region" description="Pro residues" evidence="7">
    <location>
        <begin position="203"/>
        <end position="212"/>
    </location>
</feature>
<protein>
    <submittedName>
        <fullName evidence="8">Uncharacterized protein</fullName>
    </submittedName>
</protein>
<comment type="subcellular location">
    <subcellularLocation>
        <location evidence="1">Membrane</location>
        <topology evidence="1">Multi-pass membrane protein</topology>
    </subcellularLocation>
</comment>
<dbReference type="EMBL" id="GL832955">
    <property type="protein sequence ID" value="EGD72052.1"/>
    <property type="molecule type" value="Genomic_DNA"/>
</dbReference>
<dbReference type="KEGG" id="sre:PTSG_00068"/>
<dbReference type="OMA" id="TDTNKDA"/>
<evidence type="ECO:0000256" key="3">
    <source>
        <dbReference type="ARBA" id="ARBA00022692"/>
    </source>
</evidence>
<proteinExistence type="inferred from homology"/>
<evidence type="ECO:0000313" key="9">
    <source>
        <dbReference type="Proteomes" id="UP000007799"/>
    </source>
</evidence>
<dbReference type="STRING" id="946362.F2TVF6"/>
<dbReference type="FunCoup" id="F2TVF6">
    <property type="interactions" value="396"/>
</dbReference>
<dbReference type="OrthoDB" id="430207at2759"/>
<feature type="region of interest" description="Disordered" evidence="7">
    <location>
        <begin position="198"/>
        <end position="243"/>
    </location>
</feature>
<evidence type="ECO:0000313" key="8">
    <source>
        <dbReference type="EMBL" id="EGD72052.1"/>
    </source>
</evidence>
<dbReference type="eggNOG" id="KOG1944">
    <property type="taxonomic scope" value="Eukaryota"/>
</dbReference>
<evidence type="ECO:0000256" key="7">
    <source>
        <dbReference type="SAM" id="MobiDB-lite"/>
    </source>
</evidence>